<name>A0A6C0JP61_9ZZZZ</name>
<keyword evidence="1" id="KW-0175">Coiled coil</keyword>
<feature type="domain" description="C2H2-type" evidence="2">
    <location>
        <begin position="46"/>
        <end position="73"/>
    </location>
</feature>
<dbReference type="PROSITE" id="PS50157">
    <property type="entry name" value="ZINC_FINGER_C2H2_2"/>
    <property type="match status" value="1"/>
</dbReference>
<evidence type="ECO:0000256" key="1">
    <source>
        <dbReference type="SAM" id="Coils"/>
    </source>
</evidence>
<dbReference type="SMART" id="SM00355">
    <property type="entry name" value="ZnF_C2H2"/>
    <property type="match status" value="2"/>
</dbReference>
<accession>A0A6C0JP61</accession>
<dbReference type="EMBL" id="MN740417">
    <property type="protein sequence ID" value="QHU05668.1"/>
    <property type="molecule type" value="Genomic_DNA"/>
</dbReference>
<dbReference type="Pfam" id="PF00096">
    <property type="entry name" value="zf-C2H2"/>
    <property type="match status" value="1"/>
</dbReference>
<evidence type="ECO:0000313" key="3">
    <source>
        <dbReference type="EMBL" id="QHU05668.1"/>
    </source>
</evidence>
<feature type="coiled-coil region" evidence="1">
    <location>
        <begin position="91"/>
        <end position="123"/>
    </location>
</feature>
<dbReference type="AlphaFoldDB" id="A0A6C0JP61"/>
<proteinExistence type="predicted"/>
<dbReference type="InterPro" id="IPR013087">
    <property type="entry name" value="Znf_C2H2_type"/>
</dbReference>
<reference evidence="3" key="1">
    <citation type="journal article" date="2020" name="Nature">
        <title>Giant virus diversity and host interactions through global metagenomics.</title>
        <authorList>
            <person name="Schulz F."/>
            <person name="Roux S."/>
            <person name="Paez-Espino D."/>
            <person name="Jungbluth S."/>
            <person name="Walsh D.A."/>
            <person name="Denef V.J."/>
            <person name="McMahon K.D."/>
            <person name="Konstantinidis K.T."/>
            <person name="Eloe-Fadrosh E.A."/>
            <person name="Kyrpides N.C."/>
            <person name="Woyke T."/>
        </authorList>
    </citation>
    <scope>NUCLEOTIDE SEQUENCE</scope>
    <source>
        <strain evidence="3">GVMAG-M-3300027736-24</strain>
    </source>
</reference>
<sequence>MNFFNCKYCNFNTPLLFNYKRHLETVRHKNMEEKLKIKVKLPSEQLICSYCDKTYKHKSSLSKHIKYSCNKNKDEDFKELARLLNLQTQHQQEQDLKHKELEKQFKKMQKENKNIQIQKLTNKLQINGGIHIQNNIQLLGYKETDVSHLTDKDYISCLKKINYCVKNLIERIHFNPLKPENMNIYISNLKDKYMMVYEEGNWNIKTKTELDTLYEEKEIMLEEWIQEDRYPELKEKFIRYLNNKENDETLNMIKDEIKLMMYNKKNMIELIKA</sequence>
<protein>
    <recommendedName>
        <fullName evidence="2">C2H2-type domain-containing protein</fullName>
    </recommendedName>
</protein>
<evidence type="ECO:0000259" key="2">
    <source>
        <dbReference type="PROSITE" id="PS50157"/>
    </source>
</evidence>
<organism evidence="3">
    <name type="scientific">viral metagenome</name>
    <dbReference type="NCBI Taxonomy" id="1070528"/>
    <lineage>
        <taxon>unclassified sequences</taxon>
        <taxon>metagenomes</taxon>
        <taxon>organismal metagenomes</taxon>
    </lineage>
</organism>